<dbReference type="InterPro" id="IPR001878">
    <property type="entry name" value="Znf_CCHC"/>
</dbReference>
<feature type="domain" description="CCHC-type" evidence="2">
    <location>
        <begin position="254"/>
        <end position="269"/>
    </location>
</feature>
<accession>A0A540MJ27</accession>
<proteinExistence type="predicted"/>
<evidence type="ECO:0000313" key="3">
    <source>
        <dbReference type="EMBL" id="TQD98790.1"/>
    </source>
</evidence>
<dbReference type="AlphaFoldDB" id="A0A540MJ27"/>
<dbReference type="GO" id="GO:0003676">
    <property type="term" value="F:nucleic acid binding"/>
    <property type="evidence" value="ECO:0007669"/>
    <property type="project" value="InterPro"/>
</dbReference>
<evidence type="ECO:0000313" key="4">
    <source>
        <dbReference type="Proteomes" id="UP000315295"/>
    </source>
</evidence>
<evidence type="ECO:0000259" key="2">
    <source>
        <dbReference type="PROSITE" id="PS50158"/>
    </source>
</evidence>
<dbReference type="Proteomes" id="UP000315295">
    <property type="component" value="Unassembled WGS sequence"/>
</dbReference>
<keyword evidence="4" id="KW-1185">Reference proteome</keyword>
<sequence length="275" mass="31582">MNRKGKGKVHVKKDMPRTSEATLSNPRALYDEDVAKVLQAIKQMAGPALEGTSGVDRRLKFLKVFISLSPPQYAGNPDEPLEGAEWLARIKQCFDVSDVPEDLKIGFATYCFIGAAHYWWEFVKRIRDVKSITWAEFEELFLNMYYPETVRDAKCDEFQGLTQQNMSVAQYASKFLELAWYARTNLVSSDEFTASQFLRGLRPYIRARVAQFRTYGDMVAAALRVEQSFEDSEEESFEEVSSVGEKRPRKQYICHHCGEPGHIRPYCPELNSRAF</sequence>
<keyword evidence="1" id="KW-0862">Zinc</keyword>
<gene>
    <name evidence="3" type="ORF">C1H46_015605</name>
</gene>
<keyword evidence="1" id="KW-0479">Metal-binding</keyword>
<dbReference type="PROSITE" id="PS50158">
    <property type="entry name" value="ZF_CCHC"/>
    <property type="match status" value="1"/>
</dbReference>
<organism evidence="3 4">
    <name type="scientific">Malus baccata</name>
    <name type="common">Siberian crab apple</name>
    <name type="synonym">Pyrus baccata</name>
    <dbReference type="NCBI Taxonomy" id="106549"/>
    <lineage>
        <taxon>Eukaryota</taxon>
        <taxon>Viridiplantae</taxon>
        <taxon>Streptophyta</taxon>
        <taxon>Embryophyta</taxon>
        <taxon>Tracheophyta</taxon>
        <taxon>Spermatophyta</taxon>
        <taxon>Magnoliopsida</taxon>
        <taxon>eudicotyledons</taxon>
        <taxon>Gunneridae</taxon>
        <taxon>Pentapetalae</taxon>
        <taxon>rosids</taxon>
        <taxon>fabids</taxon>
        <taxon>Rosales</taxon>
        <taxon>Rosaceae</taxon>
        <taxon>Amygdaloideae</taxon>
        <taxon>Maleae</taxon>
        <taxon>Malus</taxon>
    </lineage>
</organism>
<reference evidence="3 4" key="1">
    <citation type="journal article" date="2019" name="G3 (Bethesda)">
        <title>Sequencing of a Wild Apple (Malus baccata) Genome Unravels the Differences Between Cultivated and Wild Apple Species Regarding Disease Resistance and Cold Tolerance.</title>
        <authorList>
            <person name="Chen X."/>
        </authorList>
    </citation>
    <scope>NUCLEOTIDE SEQUENCE [LARGE SCALE GENOMIC DNA]</scope>
    <source>
        <strain evidence="4">cv. Shandingzi</strain>
        <tissue evidence="3">Leaves</tissue>
    </source>
</reference>
<comment type="caution">
    <text evidence="3">The sequence shown here is derived from an EMBL/GenBank/DDBJ whole genome shotgun (WGS) entry which is preliminary data.</text>
</comment>
<dbReference type="InterPro" id="IPR036875">
    <property type="entry name" value="Znf_CCHC_sf"/>
</dbReference>
<protein>
    <recommendedName>
        <fullName evidence="2">CCHC-type domain-containing protein</fullName>
    </recommendedName>
</protein>
<dbReference type="Gene3D" id="4.10.60.10">
    <property type="entry name" value="Zinc finger, CCHC-type"/>
    <property type="match status" value="1"/>
</dbReference>
<name>A0A540MJ27_MALBA</name>
<evidence type="ECO:0000256" key="1">
    <source>
        <dbReference type="PROSITE-ProRule" id="PRU00047"/>
    </source>
</evidence>
<dbReference type="PANTHER" id="PTHR33223">
    <property type="entry name" value="CCHC-TYPE DOMAIN-CONTAINING PROTEIN"/>
    <property type="match status" value="1"/>
</dbReference>
<dbReference type="InterPro" id="IPR005162">
    <property type="entry name" value="Retrotrans_gag_dom"/>
</dbReference>
<dbReference type="PANTHER" id="PTHR33223:SF6">
    <property type="entry name" value="CCHC-TYPE DOMAIN-CONTAINING PROTEIN"/>
    <property type="match status" value="1"/>
</dbReference>
<dbReference type="SUPFAM" id="SSF57756">
    <property type="entry name" value="Retrovirus zinc finger-like domains"/>
    <property type="match status" value="1"/>
</dbReference>
<keyword evidence="1" id="KW-0863">Zinc-finger</keyword>
<dbReference type="EMBL" id="VIEB01000247">
    <property type="protein sequence ID" value="TQD98790.1"/>
    <property type="molecule type" value="Genomic_DNA"/>
</dbReference>
<dbReference type="GO" id="GO:0008270">
    <property type="term" value="F:zinc ion binding"/>
    <property type="evidence" value="ECO:0007669"/>
    <property type="project" value="UniProtKB-KW"/>
</dbReference>
<dbReference type="Pfam" id="PF03732">
    <property type="entry name" value="Retrotrans_gag"/>
    <property type="match status" value="1"/>
</dbReference>